<dbReference type="Gene3D" id="1.20.58.460">
    <property type="entry name" value="Hyaluronidase post-catalytic domain-like"/>
    <property type="match status" value="1"/>
</dbReference>
<gene>
    <name evidence="6" type="ORF">BN536_00580</name>
</gene>
<evidence type="ECO:0000256" key="3">
    <source>
        <dbReference type="PROSITE-ProRule" id="PRU01353"/>
    </source>
</evidence>
<organism evidence="6 7">
    <name type="scientific">Phocaeicola plebeius CAG:211</name>
    <dbReference type="NCBI Taxonomy" id="1263052"/>
    <lineage>
        <taxon>Bacteria</taxon>
        <taxon>Pseudomonadati</taxon>
        <taxon>Bacteroidota</taxon>
        <taxon>Bacteroidia</taxon>
        <taxon>Bacteroidales</taxon>
        <taxon>Bacteroidaceae</taxon>
        <taxon>Phocaeicola</taxon>
    </lineage>
</organism>
<evidence type="ECO:0000313" key="6">
    <source>
        <dbReference type="EMBL" id="CCZ88272.1"/>
    </source>
</evidence>
<keyword evidence="2 3" id="KW-0326">Glycosidase</keyword>
<reference evidence="6" key="1">
    <citation type="submission" date="2012-11" db="EMBL/GenBank/DDBJ databases">
        <title>Dependencies among metagenomic species, viruses, plasmids and units of genetic variation.</title>
        <authorList>
            <person name="Nielsen H.B."/>
            <person name="Almeida M."/>
            <person name="Juncker A.S."/>
            <person name="Rasmussen S."/>
            <person name="Li J."/>
            <person name="Sunagawa S."/>
            <person name="Plichta D."/>
            <person name="Gautier L."/>
            <person name="Le Chatelier E."/>
            <person name="Peletier E."/>
            <person name="Bonde I."/>
            <person name="Nielsen T."/>
            <person name="Manichanh C."/>
            <person name="Arumugam M."/>
            <person name="Batto J."/>
            <person name="Santos M.B.Q.D."/>
            <person name="Blom N."/>
            <person name="Borruel N."/>
            <person name="Burgdorf K.S."/>
            <person name="Boumezbeur F."/>
            <person name="Casellas F."/>
            <person name="Dore J."/>
            <person name="Guarner F."/>
            <person name="Hansen T."/>
            <person name="Hildebrand F."/>
            <person name="Kaas R.S."/>
            <person name="Kennedy S."/>
            <person name="Kristiansen K."/>
            <person name="Kultima J.R."/>
            <person name="Leonard P."/>
            <person name="Levenez F."/>
            <person name="Lund O."/>
            <person name="Moumen B."/>
            <person name="Le Paslier D."/>
            <person name="Pons N."/>
            <person name="Pedersen O."/>
            <person name="Prifti E."/>
            <person name="Qin J."/>
            <person name="Raes J."/>
            <person name="Tap J."/>
            <person name="Tims S."/>
            <person name="Ussery D.W."/>
            <person name="Yamada T."/>
            <person name="MetaHit consortium"/>
            <person name="Renault P."/>
            <person name="Sicheritz-Ponten T."/>
            <person name="Bork P."/>
            <person name="Wang J."/>
            <person name="Brunak S."/>
            <person name="Ehrlich S.D."/>
        </authorList>
    </citation>
    <scope>NUCLEOTIDE SEQUENCE [LARGE SCALE GENOMIC DNA]</scope>
</reference>
<dbReference type="EMBL" id="CBAT010000224">
    <property type="protein sequence ID" value="CCZ88272.1"/>
    <property type="molecule type" value="Genomic_DNA"/>
</dbReference>
<dbReference type="InterPro" id="IPR029018">
    <property type="entry name" value="Hex-like_dom2"/>
</dbReference>
<evidence type="ECO:0000256" key="1">
    <source>
        <dbReference type="ARBA" id="ARBA00022801"/>
    </source>
</evidence>
<dbReference type="GO" id="GO:0005975">
    <property type="term" value="P:carbohydrate metabolic process"/>
    <property type="evidence" value="ECO:0007669"/>
    <property type="project" value="UniProtKB-ARBA"/>
</dbReference>
<dbReference type="SUPFAM" id="SSF140657">
    <property type="entry name" value="Hyaluronidase post-catalytic domain-like"/>
    <property type="match status" value="1"/>
</dbReference>
<dbReference type="Pfam" id="PF07555">
    <property type="entry name" value="NAGidase"/>
    <property type="match status" value="1"/>
</dbReference>
<dbReference type="Gene3D" id="3.20.20.80">
    <property type="entry name" value="Glycosidases"/>
    <property type="match status" value="1"/>
</dbReference>
<dbReference type="SUPFAM" id="SSF49785">
    <property type="entry name" value="Galactose-binding domain-like"/>
    <property type="match status" value="1"/>
</dbReference>
<dbReference type="Pfam" id="PF02838">
    <property type="entry name" value="Glyco_hydro_20b"/>
    <property type="match status" value="1"/>
</dbReference>
<accession>R5W6L0</accession>
<feature type="domain" description="GH84" evidence="5">
    <location>
        <begin position="184"/>
        <end position="453"/>
    </location>
</feature>
<dbReference type="InterPro" id="IPR011496">
    <property type="entry name" value="O-GlcNAcase_cat"/>
</dbReference>
<evidence type="ECO:0000259" key="5">
    <source>
        <dbReference type="PROSITE" id="PS52009"/>
    </source>
</evidence>
<dbReference type="Proteomes" id="UP000018372">
    <property type="component" value="Unassembled WGS sequence"/>
</dbReference>
<feature type="active site" description="Proton donor" evidence="3">
    <location>
        <position position="299"/>
    </location>
</feature>
<dbReference type="AlphaFoldDB" id="R5W6L0"/>
<evidence type="ECO:0000313" key="7">
    <source>
        <dbReference type="Proteomes" id="UP000018372"/>
    </source>
</evidence>
<dbReference type="InterPro" id="IPR049019">
    <property type="entry name" value="NagJ-like_helical"/>
</dbReference>
<dbReference type="GO" id="GO:1901135">
    <property type="term" value="P:carbohydrate derivative metabolic process"/>
    <property type="evidence" value="ECO:0007669"/>
    <property type="project" value="UniProtKB-ARBA"/>
</dbReference>
<dbReference type="PROSITE" id="PS52009">
    <property type="entry name" value="GH84"/>
    <property type="match status" value="1"/>
</dbReference>
<protein>
    <submittedName>
        <fullName evidence="6">Uncharacterized protein</fullName>
    </submittedName>
</protein>
<dbReference type="InterPro" id="IPR008979">
    <property type="entry name" value="Galactose-bd-like_sf"/>
</dbReference>
<dbReference type="PANTHER" id="PTHR13170:SF16">
    <property type="entry name" value="PROTEIN O-GLCNACASE"/>
    <property type="match status" value="1"/>
</dbReference>
<comment type="caution">
    <text evidence="6">The sequence shown here is derived from an EMBL/GenBank/DDBJ whole genome shotgun (WGS) entry which is preliminary data.</text>
</comment>
<dbReference type="InterPro" id="IPR051822">
    <property type="entry name" value="Glycosyl_Hydrolase_84"/>
</dbReference>
<dbReference type="Pfam" id="PF00754">
    <property type="entry name" value="F5_F8_type_C"/>
    <property type="match status" value="1"/>
</dbReference>
<dbReference type="InterPro" id="IPR015882">
    <property type="entry name" value="HEX_bac_N"/>
</dbReference>
<evidence type="ECO:0000259" key="4">
    <source>
        <dbReference type="PROSITE" id="PS50022"/>
    </source>
</evidence>
<evidence type="ECO:0000256" key="2">
    <source>
        <dbReference type="ARBA" id="ARBA00023295"/>
    </source>
</evidence>
<proteinExistence type="inferred from homology"/>
<dbReference type="PROSITE" id="PS50022">
    <property type="entry name" value="FA58C_3"/>
    <property type="match status" value="1"/>
</dbReference>
<dbReference type="PANTHER" id="PTHR13170">
    <property type="entry name" value="O-GLCNACASE"/>
    <property type="match status" value="1"/>
</dbReference>
<dbReference type="Gene3D" id="2.60.120.260">
    <property type="entry name" value="Galactose-binding domain-like"/>
    <property type="match status" value="1"/>
</dbReference>
<feature type="domain" description="F5/8 type C" evidence="4">
    <location>
        <begin position="612"/>
        <end position="735"/>
    </location>
</feature>
<dbReference type="Pfam" id="PF21774">
    <property type="entry name" value="NagJ_C"/>
    <property type="match status" value="1"/>
</dbReference>
<dbReference type="SUPFAM" id="SSF55545">
    <property type="entry name" value="beta-N-acetylhexosaminidase-like domain"/>
    <property type="match status" value="1"/>
</dbReference>
<comment type="similarity">
    <text evidence="3">Belongs to the glycosyl hydrolase 84 family.</text>
</comment>
<dbReference type="InterPro" id="IPR000421">
    <property type="entry name" value="FA58C"/>
</dbReference>
<name>R5W6L0_9BACT</name>
<keyword evidence="1 3" id="KW-0378">Hydrolase</keyword>
<dbReference type="Gene3D" id="3.30.379.10">
    <property type="entry name" value="Chitobiase/beta-hexosaminidase domain 2-like"/>
    <property type="match status" value="1"/>
</dbReference>
<sequence>MYLPQIINIMKMNHYVKCVTAGIVCSLMYGNVCAQDTFDLSSQRSEKQDVQAVPGKKVDHKGLILNPQPHQIVTMDGKTCDLSQGINLKDKQDKFAGYLDFFSPNKKGVKLTIDFGQKAAGKANVKAVSGAYALVVNEKGITITGFDERGAFYGIQTLKQLVESPVSSGNALPFVEINDYPDLPNRGVVEGFYGTPWSHEVRLSLIDFYGKFKMNSYLYGPKDDPYHSCPNWRLPYPEKEAQHIKELVDACNRNYVDFVWAIHPGQDIKWNEEDYQNLINKFNWMYDLGVRHFAIFFDDISGEGTNPLKQTELLNRLTEEFVKVKGDVSPLTVCPTDYSKLWANPTEKGSLAIYGKTLNPEIKVFWTGDVVCSDLTPETLDFINSRIKRPAYYWWNYPVTDYIRNFLLQGPVYGLDTSLTANETCGIVSNPMEHGEASKLALYGVADYTWNIANYNAIDNWERGLAELVPEATDAYRTFAIHSSDTENGYRRDESWETQTFRLADWTDEAANALEEEFKKVESAPARLESSCKNAALLNELRPWLTEFGKLGTRGKQAIELARIYRSGKDDALFWEKYIQNIMTPEDRRSYEAHKSGTLKLQPFYENAMDDMAHGYLKKLSGKVPTDYRGIGSFSSAHTVQTKLMFDNDSTTFYTSGIAQKANDWIGVDLRDVRDVTEISILQGRNSKDDVDYFDHAIVECSADGKTWKALTGELDKQYIIHWQGAPEKARYVRLKRLDSKRTNYASVRSFDVNPLRPENMGFSLEADSLDKAIYAFDNNLATSYKSTKALTFGVKENVKAYTLLMNRLSAPLKCIQLDKKGKVVSETMIETPFARIELANKSVAKIRLEGAAEVFEIVAID</sequence>
<dbReference type="SUPFAM" id="SSF51445">
    <property type="entry name" value="(Trans)glycosidases"/>
    <property type="match status" value="1"/>
</dbReference>
<dbReference type="GO" id="GO:0015929">
    <property type="term" value="F:hexosaminidase activity"/>
    <property type="evidence" value="ECO:0007669"/>
    <property type="project" value="UniProtKB-ARBA"/>
</dbReference>
<dbReference type="InterPro" id="IPR017853">
    <property type="entry name" value="GH"/>
</dbReference>